<evidence type="ECO:0000256" key="1">
    <source>
        <dbReference type="ARBA" id="ARBA00022741"/>
    </source>
</evidence>
<evidence type="ECO:0000256" key="2">
    <source>
        <dbReference type="ARBA" id="ARBA00022840"/>
    </source>
</evidence>
<dbReference type="PROSITE" id="PS00108">
    <property type="entry name" value="PROTEIN_KINASE_ST"/>
    <property type="match status" value="1"/>
</dbReference>
<dbReference type="Pfam" id="PF00069">
    <property type="entry name" value="Pkinase"/>
    <property type="match status" value="1"/>
</dbReference>
<keyword evidence="1 3" id="KW-0547">Nucleotide-binding</keyword>
<comment type="similarity">
    <text evidence="4">Belongs to the protein kinase superfamily.</text>
</comment>
<feature type="compositionally biased region" description="Basic and acidic residues" evidence="5">
    <location>
        <begin position="341"/>
        <end position="353"/>
    </location>
</feature>
<dbReference type="PROSITE" id="PS50011">
    <property type="entry name" value="PROTEIN_KINASE_DOM"/>
    <property type="match status" value="1"/>
</dbReference>
<evidence type="ECO:0000256" key="5">
    <source>
        <dbReference type="SAM" id="MobiDB-lite"/>
    </source>
</evidence>
<dbReference type="GO" id="GO:0005737">
    <property type="term" value="C:cytoplasm"/>
    <property type="evidence" value="ECO:0007669"/>
    <property type="project" value="TreeGrafter"/>
</dbReference>
<dbReference type="GO" id="GO:0010506">
    <property type="term" value="P:regulation of autophagy"/>
    <property type="evidence" value="ECO:0007669"/>
    <property type="project" value="InterPro"/>
</dbReference>
<dbReference type="OrthoDB" id="541276at2759"/>
<dbReference type="GO" id="GO:0004674">
    <property type="term" value="F:protein serine/threonine kinase activity"/>
    <property type="evidence" value="ECO:0007669"/>
    <property type="project" value="UniProtKB-KW"/>
</dbReference>
<dbReference type="PANTHER" id="PTHR24348">
    <property type="entry name" value="SERINE/THREONINE-PROTEIN KINASE UNC-51-RELATED"/>
    <property type="match status" value="1"/>
</dbReference>
<dbReference type="Gene3D" id="1.10.510.10">
    <property type="entry name" value="Transferase(Phosphotransferase) domain 1"/>
    <property type="match status" value="1"/>
</dbReference>
<dbReference type="SUPFAM" id="SSF56112">
    <property type="entry name" value="Protein kinase-like (PK-like)"/>
    <property type="match status" value="1"/>
</dbReference>
<keyword evidence="4" id="KW-0723">Serine/threonine-protein kinase</keyword>
<protein>
    <submittedName>
        <fullName evidence="7">Negative regulator of sexual conjugation and meiosis</fullName>
    </submittedName>
</protein>
<organism evidence="7 8">
    <name type="scientific">Trametes pubescens</name>
    <name type="common">White-rot fungus</name>
    <dbReference type="NCBI Taxonomy" id="154538"/>
    <lineage>
        <taxon>Eukaryota</taxon>
        <taxon>Fungi</taxon>
        <taxon>Dikarya</taxon>
        <taxon>Basidiomycota</taxon>
        <taxon>Agaricomycotina</taxon>
        <taxon>Agaricomycetes</taxon>
        <taxon>Polyporales</taxon>
        <taxon>Polyporaceae</taxon>
        <taxon>Trametes</taxon>
    </lineage>
</organism>
<gene>
    <name evidence="7" type="ORF">TRAPUB_7797</name>
</gene>
<keyword evidence="8" id="KW-1185">Reference proteome</keyword>
<dbReference type="InterPro" id="IPR008271">
    <property type="entry name" value="Ser/Thr_kinase_AS"/>
</dbReference>
<reference evidence="7 8" key="1">
    <citation type="submission" date="2016-10" db="EMBL/GenBank/DDBJ databases">
        <title>Genome sequence of the basidiomycete white-rot fungus Trametes pubescens.</title>
        <authorList>
            <person name="Makela M.R."/>
            <person name="Granchi Z."/>
            <person name="Peng M."/>
            <person name="De Vries R.P."/>
            <person name="Grigoriev I."/>
            <person name="Riley R."/>
            <person name="Hilden K."/>
        </authorList>
    </citation>
    <scope>NUCLEOTIDE SEQUENCE [LARGE SCALE GENOMIC DNA]</scope>
    <source>
        <strain evidence="7 8">FBCC735</strain>
    </source>
</reference>
<proteinExistence type="inferred from homology"/>
<name>A0A1M2V2B6_TRAPU</name>
<feature type="domain" description="Protein kinase" evidence="6">
    <location>
        <begin position="20"/>
        <end position="290"/>
    </location>
</feature>
<dbReference type="PANTHER" id="PTHR24348:SF68">
    <property type="entry name" value="SERINE_THREONINE-PROTEIN KINASE ATG1C"/>
    <property type="match status" value="1"/>
</dbReference>
<evidence type="ECO:0000313" key="8">
    <source>
        <dbReference type="Proteomes" id="UP000184267"/>
    </source>
</evidence>
<keyword evidence="4" id="KW-0808">Transferase</keyword>
<feature type="region of interest" description="Disordered" evidence="5">
    <location>
        <begin position="334"/>
        <end position="373"/>
    </location>
</feature>
<dbReference type="PROSITE" id="PS00107">
    <property type="entry name" value="PROTEIN_KINASE_ATP"/>
    <property type="match status" value="1"/>
</dbReference>
<dbReference type="SMART" id="SM00220">
    <property type="entry name" value="S_TKc"/>
    <property type="match status" value="1"/>
</dbReference>
<dbReference type="OMA" id="GMTCKLA"/>
<evidence type="ECO:0000256" key="4">
    <source>
        <dbReference type="RuleBase" id="RU000304"/>
    </source>
</evidence>
<comment type="caution">
    <text evidence="7">The sequence shown here is derived from an EMBL/GenBank/DDBJ whole genome shotgun (WGS) entry which is preliminary data.</text>
</comment>
<dbReference type="InterPro" id="IPR000719">
    <property type="entry name" value="Prot_kinase_dom"/>
</dbReference>
<dbReference type="GO" id="GO:0005524">
    <property type="term" value="F:ATP binding"/>
    <property type="evidence" value="ECO:0007669"/>
    <property type="project" value="UniProtKB-UniRule"/>
</dbReference>
<accession>A0A1M2V2B6</accession>
<feature type="compositionally biased region" description="Polar residues" evidence="5">
    <location>
        <begin position="354"/>
        <end position="363"/>
    </location>
</feature>
<dbReference type="AlphaFoldDB" id="A0A1M2V2B6"/>
<evidence type="ECO:0000256" key="3">
    <source>
        <dbReference type="PROSITE-ProRule" id="PRU10141"/>
    </source>
</evidence>
<feature type="binding site" evidence="3">
    <location>
        <position position="54"/>
    </location>
    <ligand>
        <name>ATP</name>
        <dbReference type="ChEBI" id="CHEBI:30616"/>
    </ligand>
</feature>
<keyword evidence="4" id="KW-0418">Kinase</keyword>
<dbReference type="InterPro" id="IPR045269">
    <property type="entry name" value="Atg1-like"/>
</dbReference>
<evidence type="ECO:0000259" key="6">
    <source>
        <dbReference type="PROSITE" id="PS50011"/>
    </source>
</evidence>
<dbReference type="STRING" id="154538.A0A1M2V2B6"/>
<sequence length="417" mass="46249">MYHSCNIPDLVGHSIDKGRLKLVGTIGSGSNGVIFLAEDTTSGSGSPPTQYAVKCVVRAERNSRRYTLQRQEIHFHQILSSHPNVVTLHRVIEDKFYVFLVLDYCPGGDLFTFLSSSRAYRGDDAFIKRLFLQILDALEACHNAGIYHRDLKPENILISEDAQHIYLTDFGLATANAYSKTYGAGSSLYMSPECIGFDPARLPYNARENDIWALGVILTSMISGHNPWNNACPADACYRAYARNNRFLIEMLPLSPESNILLQHIFRCEAARRASLEEVRAAVNAFDTFFMRPALIARAGPYLRASAATYFEGSPFASVYLLPQASPAVSLAYTEEDEVEGDARGRSVSRRDTPSSVESSSGPRTPEMRAQQPRLEVADYTHGVGSVQLPGGVLAKRPRSMSPAGILRRFMDKFFTE</sequence>
<dbReference type="InterPro" id="IPR017441">
    <property type="entry name" value="Protein_kinase_ATP_BS"/>
</dbReference>
<dbReference type="InterPro" id="IPR011009">
    <property type="entry name" value="Kinase-like_dom_sf"/>
</dbReference>
<keyword evidence="2 3" id="KW-0067">ATP-binding</keyword>
<dbReference type="Proteomes" id="UP000184267">
    <property type="component" value="Unassembled WGS sequence"/>
</dbReference>
<evidence type="ECO:0000313" key="7">
    <source>
        <dbReference type="EMBL" id="OJT01741.1"/>
    </source>
</evidence>
<dbReference type="EMBL" id="MNAD01001723">
    <property type="protein sequence ID" value="OJT01741.1"/>
    <property type="molecule type" value="Genomic_DNA"/>
</dbReference>